<dbReference type="InterPro" id="IPR036291">
    <property type="entry name" value="NAD(P)-bd_dom_sf"/>
</dbReference>
<dbReference type="PRINTS" id="PR00081">
    <property type="entry name" value="GDHRDH"/>
</dbReference>
<reference evidence="4" key="2">
    <citation type="submission" date="2021-08" db="EMBL/GenBank/DDBJ databases">
        <authorList>
            <person name="Tani A."/>
            <person name="Ola A."/>
            <person name="Ogura Y."/>
            <person name="Katsura K."/>
            <person name="Hayashi T."/>
        </authorList>
    </citation>
    <scope>NUCLEOTIDE SEQUENCE</scope>
    <source>
        <strain evidence="4">JCM 32048</strain>
    </source>
</reference>
<sequence>MADDVNTGGDARWTLVTGASSGIGVEIARAFAARGRPLVLSARRVERLEALAAELPVRTIVIPADLAAPGAAEGLVGAIEAHGIVLHTLVNNAGFGLRGRLAALPARDQAEMVAVNVTAPTVLSRLVLPGLIARRSGGILNVASVVAYLPGPSMAAYYASKAYLLSLSEALYEEARPHGVTVTAVCPGATATEFSKRADVGGTKRFTGNVMAPEAVAEAAIAGHLAGRAVVIPGAANRAAVIGARLMPRWLSRKVAARLQG</sequence>
<dbReference type="PANTHER" id="PTHR44196:SF2">
    <property type="entry name" value="SHORT-CHAIN DEHYDROGENASE-RELATED"/>
    <property type="match status" value="1"/>
</dbReference>
<comment type="caution">
    <text evidence="4">The sequence shown here is derived from an EMBL/GenBank/DDBJ whole genome shotgun (WGS) entry which is preliminary data.</text>
</comment>
<evidence type="ECO:0000256" key="2">
    <source>
        <dbReference type="ARBA" id="ARBA00023002"/>
    </source>
</evidence>
<dbReference type="PRINTS" id="PR00080">
    <property type="entry name" value="SDRFAMILY"/>
</dbReference>
<dbReference type="AlphaFoldDB" id="A0AA37M6M9"/>
<evidence type="ECO:0000313" key="5">
    <source>
        <dbReference type="Proteomes" id="UP001055286"/>
    </source>
</evidence>
<proteinExistence type="inferred from homology"/>
<dbReference type="Gene3D" id="3.40.50.720">
    <property type="entry name" value="NAD(P)-binding Rossmann-like Domain"/>
    <property type="match status" value="1"/>
</dbReference>
<evidence type="ECO:0000256" key="1">
    <source>
        <dbReference type="ARBA" id="ARBA00006484"/>
    </source>
</evidence>
<comment type="similarity">
    <text evidence="1 3">Belongs to the short-chain dehydrogenases/reductases (SDR) family.</text>
</comment>
<dbReference type="RefSeq" id="WP_238192257.1">
    <property type="nucleotide sequence ID" value="NZ_BPQJ01000020.1"/>
</dbReference>
<protein>
    <recommendedName>
        <fullName evidence="6">Short-chain dehydrogenase</fullName>
    </recommendedName>
</protein>
<dbReference type="SUPFAM" id="SSF51735">
    <property type="entry name" value="NAD(P)-binding Rossmann-fold domains"/>
    <property type="match status" value="1"/>
</dbReference>
<evidence type="ECO:0008006" key="6">
    <source>
        <dbReference type="Google" id="ProtNLM"/>
    </source>
</evidence>
<dbReference type="EMBL" id="BPQJ01000020">
    <property type="protein sequence ID" value="GJD63941.1"/>
    <property type="molecule type" value="Genomic_DNA"/>
</dbReference>
<organism evidence="4 5">
    <name type="scientific">Methylobacterium frigidaeris</name>
    <dbReference type="NCBI Taxonomy" id="2038277"/>
    <lineage>
        <taxon>Bacteria</taxon>
        <taxon>Pseudomonadati</taxon>
        <taxon>Pseudomonadota</taxon>
        <taxon>Alphaproteobacteria</taxon>
        <taxon>Hyphomicrobiales</taxon>
        <taxon>Methylobacteriaceae</taxon>
        <taxon>Methylobacterium</taxon>
    </lineage>
</organism>
<evidence type="ECO:0000313" key="4">
    <source>
        <dbReference type="EMBL" id="GJD63941.1"/>
    </source>
</evidence>
<dbReference type="Pfam" id="PF00106">
    <property type="entry name" value="adh_short"/>
    <property type="match status" value="1"/>
</dbReference>
<evidence type="ECO:0000256" key="3">
    <source>
        <dbReference type="RuleBase" id="RU000363"/>
    </source>
</evidence>
<reference evidence="4" key="1">
    <citation type="journal article" date="2016" name="Front. Microbiol.">
        <title>Genome Sequence of the Piezophilic, Mesophilic Sulfate-Reducing Bacterium Desulfovibrio indicus J2T.</title>
        <authorList>
            <person name="Cao J."/>
            <person name="Maignien L."/>
            <person name="Shao Z."/>
            <person name="Alain K."/>
            <person name="Jebbar M."/>
        </authorList>
    </citation>
    <scope>NUCLEOTIDE SEQUENCE</scope>
    <source>
        <strain evidence="4">JCM 32048</strain>
    </source>
</reference>
<dbReference type="Proteomes" id="UP001055286">
    <property type="component" value="Unassembled WGS sequence"/>
</dbReference>
<keyword evidence="5" id="KW-1185">Reference proteome</keyword>
<keyword evidence="2" id="KW-0560">Oxidoreductase</keyword>
<dbReference type="PANTHER" id="PTHR44196">
    <property type="entry name" value="DEHYDROGENASE/REDUCTASE SDR FAMILY MEMBER 7B"/>
    <property type="match status" value="1"/>
</dbReference>
<dbReference type="GO" id="GO:0016491">
    <property type="term" value="F:oxidoreductase activity"/>
    <property type="evidence" value="ECO:0007669"/>
    <property type="project" value="UniProtKB-KW"/>
</dbReference>
<dbReference type="PIRSF" id="PIRSF000126">
    <property type="entry name" value="11-beta-HSD1"/>
    <property type="match status" value="1"/>
</dbReference>
<accession>A0AA37M6M9</accession>
<dbReference type="InterPro" id="IPR002347">
    <property type="entry name" value="SDR_fam"/>
</dbReference>
<name>A0AA37M6M9_9HYPH</name>
<gene>
    <name evidence="4" type="ORF">MPEAHAMD_4115</name>
</gene>
<dbReference type="GO" id="GO:0016020">
    <property type="term" value="C:membrane"/>
    <property type="evidence" value="ECO:0007669"/>
    <property type="project" value="TreeGrafter"/>
</dbReference>